<dbReference type="Proteomes" id="UP001500603">
    <property type="component" value="Unassembled WGS sequence"/>
</dbReference>
<dbReference type="Pfam" id="PF00501">
    <property type="entry name" value="AMP-binding"/>
    <property type="match status" value="1"/>
</dbReference>
<dbReference type="CDD" id="cd04433">
    <property type="entry name" value="AFD_class_I"/>
    <property type="match status" value="1"/>
</dbReference>
<feature type="domain" description="AMP-dependent synthetase/ligase" evidence="3">
    <location>
        <begin position="11"/>
        <end position="353"/>
    </location>
</feature>
<dbReference type="Pfam" id="PF13193">
    <property type="entry name" value="AMP-binding_C"/>
    <property type="match status" value="1"/>
</dbReference>
<evidence type="ECO:0000256" key="1">
    <source>
        <dbReference type="ARBA" id="ARBA00006432"/>
    </source>
</evidence>
<gene>
    <name evidence="5" type="ORF">GCM10023318_30910</name>
</gene>
<dbReference type="InterPro" id="IPR042099">
    <property type="entry name" value="ANL_N_sf"/>
</dbReference>
<feature type="domain" description="AMP-binding enzyme C-terminal" evidence="4">
    <location>
        <begin position="405"/>
        <end position="480"/>
    </location>
</feature>
<dbReference type="InterPro" id="IPR000873">
    <property type="entry name" value="AMP-dep_synth/lig_dom"/>
</dbReference>
<dbReference type="InterPro" id="IPR045851">
    <property type="entry name" value="AMP-bd_C_sf"/>
</dbReference>
<evidence type="ECO:0000259" key="3">
    <source>
        <dbReference type="Pfam" id="PF00501"/>
    </source>
</evidence>
<keyword evidence="2" id="KW-0436">Ligase</keyword>
<dbReference type="Gene3D" id="3.30.300.30">
    <property type="match status" value="1"/>
</dbReference>
<organism evidence="5 6">
    <name type="scientific">Nocardia callitridis</name>
    <dbReference type="NCBI Taxonomy" id="648753"/>
    <lineage>
        <taxon>Bacteria</taxon>
        <taxon>Bacillati</taxon>
        <taxon>Actinomycetota</taxon>
        <taxon>Actinomycetes</taxon>
        <taxon>Mycobacteriales</taxon>
        <taxon>Nocardiaceae</taxon>
        <taxon>Nocardia</taxon>
    </lineage>
</organism>
<evidence type="ECO:0000313" key="5">
    <source>
        <dbReference type="EMBL" id="GAA5055150.1"/>
    </source>
</evidence>
<proteinExistence type="inferred from homology"/>
<comment type="similarity">
    <text evidence="1">Belongs to the ATP-dependent AMP-binding enzyme family.</text>
</comment>
<dbReference type="EMBL" id="BAABJM010000002">
    <property type="protein sequence ID" value="GAA5055150.1"/>
    <property type="molecule type" value="Genomic_DNA"/>
</dbReference>
<dbReference type="RefSeq" id="WP_345496042.1">
    <property type="nucleotide sequence ID" value="NZ_BAABJM010000002.1"/>
</dbReference>
<name>A0ABP9KG23_9NOCA</name>
<dbReference type="PANTHER" id="PTHR43201">
    <property type="entry name" value="ACYL-COA SYNTHETASE"/>
    <property type="match status" value="1"/>
</dbReference>
<sequence>MKVLAKEMLDRAQRAPEQIAVVDELGEHTLGEVVTAAQGAADRLEAIDAHAPTVLVQADNTWHTVAAAVAVGLRGGVVAVLSPHASAAEFELAVADIDPDLVLAAPDSLDHWAVSADQFPIREPAFGDHLVCARSRPFGPVERWRGGTAIAMTSGSTGRAKCVVQSEEAIRYACDRTIETVGLRSGESVGAFVPLSSVAAFCFGMYLPAYLGASMVSIGRWAPAEALSAMATHRVAWTMLVPTMALQLSVVDGAEGTLSALRAMTVGGGPMNERALADAEKLLDTTFLRVFGMSECLGHTTPRLDDPSSIRLGRDGRPFDGTVVRAVDTAGEPLGPGEVGDAQVRGPSLFVGYAREGVPVAPDLTSDGFLPTGDLVEVAVDGSIRVMGRQKQIVIRGGRNIDINEMETAIASLPGIVQVCVVPVPDDLLGERAAALVVTGGAELALEQVTVQLAAAGVPKFKWPEYVFTVADLPQNRVGKLARPEAIRLATHLASTDPNSPQ</sequence>
<dbReference type="Gene3D" id="3.40.50.12780">
    <property type="entry name" value="N-terminal domain of ligase-like"/>
    <property type="match status" value="1"/>
</dbReference>
<comment type="caution">
    <text evidence="5">The sequence shown here is derived from an EMBL/GenBank/DDBJ whole genome shotgun (WGS) entry which is preliminary data.</text>
</comment>
<evidence type="ECO:0000256" key="2">
    <source>
        <dbReference type="ARBA" id="ARBA00022598"/>
    </source>
</evidence>
<evidence type="ECO:0008006" key="7">
    <source>
        <dbReference type="Google" id="ProtNLM"/>
    </source>
</evidence>
<accession>A0ABP9KG23</accession>
<keyword evidence="6" id="KW-1185">Reference proteome</keyword>
<dbReference type="PANTHER" id="PTHR43201:SF5">
    <property type="entry name" value="MEDIUM-CHAIN ACYL-COA LIGASE ACSF2, MITOCHONDRIAL"/>
    <property type="match status" value="1"/>
</dbReference>
<evidence type="ECO:0000313" key="6">
    <source>
        <dbReference type="Proteomes" id="UP001500603"/>
    </source>
</evidence>
<protein>
    <recommendedName>
        <fullName evidence="7">Acyl-CoA synthetase</fullName>
    </recommendedName>
</protein>
<reference evidence="6" key="1">
    <citation type="journal article" date="2019" name="Int. J. Syst. Evol. Microbiol.">
        <title>The Global Catalogue of Microorganisms (GCM) 10K type strain sequencing project: providing services to taxonomists for standard genome sequencing and annotation.</title>
        <authorList>
            <consortium name="The Broad Institute Genomics Platform"/>
            <consortium name="The Broad Institute Genome Sequencing Center for Infectious Disease"/>
            <person name="Wu L."/>
            <person name="Ma J."/>
        </authorList>
    </citation>
    <scope>NUCLEOTIDE SEQUENCE [LARGE SCALE GENOMIC DNA]</scope>
    <source>
        <strain evidence="6">JCM 18298</strain>
    </source>
</reference>
<dbReference type="InterPro" id="IPR025110">
    <property type="entry name" value="AMP-bd_C"/>
</dbReference>
<evidence type="ECO:0000259" key="4">
    <source>
        <dbReference type="Pfam" id="PF13193"/>
    </source>
</evidence>
<dbReference type="SUPFAM" id="SSF56801">
    <property type="entry name" value="Acetyl-CoA synthetase-like"/>
    <property type="match status" value="1"/>
</dbReference>